<comment type="caution">
    <text evidence="7">The sequence shown here is derived from an EMBL/GenBank/DDBJ whole genome shotgun (WGS) entry which is preliminary data.</text>
</comment>
<feature type="non-terminal residue" evidence="7">
    <location>
        <position position="226"/>
    </location>
</feature>
<dbReference type="PROSITE" id="PS50940">
    <property type="entry name" value="CHIT_BIND_II"/>
    <property type="match status" value="3"/>
</dbReference>
<keyword evidence="1" id="KW-0147">Chitin-binding</keyword>
<keyword evidence="2" id="KW-0732">Signal</keyword>
<dbReference type="PANTHER" id="PTHR23301:SF110">
    <property type="entry name" value="LD43683P-RELATED"/>
    <property type="match status" value="1"/>
</dbReference>
<protein>
    <submittedName>
        <fullName evidence="7">Protein obstructor-E</fullName>
    </submittedName>
</protein>
<dbReference type="SMART" id="SM00494">
    <property type="entry name" value="ChtBD2"/>
    <property type="match status" value="3"/>
</dbReference>
<feature type="domain" description="Chitin-binding type-2" evidence="6">
    <location>
        <begin position="82"/>
        <end position="142"/>
    </location>
</feature>
<dbReference type="SUPFAM" id="SSF57625">
    <property type="entry name" value="Invertebrate chitin-binding proteins"/>
    <property type="match status" value="3"/>
</dbReference>
<evidence type="ECO:0000313" key="8">
    <source>
        <dbReference type="Proteomes" id="UP001151699"/>
    </source>
</evidence>
<gene>
    <name evidence="7" type="primary">obst-E_6</name>
    <name evidence="7" type="ORF">Bhyg_02323</name>
</gene>
<dbReference type="Gene3D" id="2.170.140.10">
    <property type="entry name" value="Chitin binding domain"/>
    <property type="match status" value="3"/>
</dbReference>
<evidence type="ECO:0000313" key="7">
    <source>
        <dbReference type="EMBL" id="KAJ6647103.1"/>
    </source>
</evidence>
<accession>A0A9Q0NB76</accession>
<dbReference type="PANTHER" id="PTHR23301">
    <property type="entry name" value="CHITIN BINDING PERITROPHIN-A"/>
    <property type="match status" value="1"/>
</dbReference>
<dbReference type="AlphaFoldDB" id="A0A9Q0NB76"/>
<dbReference type="OrthoDB" id="439917at2759"/>
<keyword evidence="4" id="KW-1015">Disulfide bond</keyword>
<dbReference type="Proteomes" id="UP001151699">
    <property type="component" value="Chromosome A"/>
</dbReference>
<dbReference type="Pfam" id="PF01607">
    <property type="entry name" value="CBM_14"/>
    <property type="match status" value="3"/>
</dbReference>
<feature type="non-terminal residue" evidence="7">
    <location>
        <position position="1"/>
    </location>
</feature>
<dbReference type="InterPro" id="IPR002557">
    <property type="entry name" value="Chitin-bd_dom"/>
</dbReference>
<sequence>IEAVFSSEISTQKFECPTANGSFPHPIQCDKYYDCKEGVVEEVLCSDGLVFNKDLARAGKCDQIFNVDCGVRTKLQIPSPTSEYCPRRNGVFPHPDETICDIFFICDDGEHSETKCANGLHFQASTGQCTWPNVANRTNCEDQKRKLVDGFVCPGGPNKDASGQVIVNPHYPHPTDCEYFYVCVNDVEPRKLRCDDMQVFNEERRTCDDPANVPGCEDWFSSDSRK</sequence>
<dbReference type="GO" id="GO:0005576">
    <property type="term" value="C:extracellular region"/>
    <property type="evidence" value="ECO:0007669"/>
    <property type="project" value="InterPro"/>
</dbReference>
<evidence type="ECO:0000256" key="3">
    <source>
        <dbReference type="ARBA" id="ARBA00022737"/>
    </source>
</evidence>
<name>A0A9Q0NB76_9DIPT</name>
<dbReference type="InterPro" id="IPR036508">
    <property type="entry name" value="Chitin-bd_dom_sf"/>
</dbReference>
<proteinExistence type="predicted"/>
<dbReference type="InterPro" id="IPR051940">
    <property type="entry name" value="Chitin_bind-dev_reg"/>
</dbReference>
<feature type="domain" description="Chitin-binding type-2" evidence="6">
    <location>
        <begin position="13"/>
        <end position="71"/>
    </location>
</feature>
<evidence type="ECO:0000256" key="2">
    <source>
        <dbReference type="ARBA" id="ARBA00022729"/>
    </source>
</evidence>
<keyword evidence="8" id="KW-1185">Reference proteome</keyword>
<dbReference type="EMBL" id="WJQU01000001">
    <property type="protein sequence ID" value="KAJ6647103.1"/>
    <property type="molecule type" value="Genomic_DNA"/>
</dbReference>
<keyword evidence="3" id="KW-0677">Repeat</keyword>
<organism evidence="7 8">
    <name type="scientific">Pseudolycoriella hygida</name>
    <dbReference type="NCBI Taxonomy" id="35572"/>
    <lineage>
        <taxon>Eukaryota</taxon>
        <taxon>Metazoa</taxon>
        <taxon>Ecdysozoa</taxon>
        <taxon>Arthropoda</taxon>
        <taxon>Hexapoda</taxon>
        <taxon>Insecta</taxon>
        <taxon>Pterygota</taxon>
        <taxon>Neoptera</taxon>
        <taxon>Endopterygota</taxon>
        <taxon>Diptera</taxon>
        <taxon>Nematocera</taxon>
        <taxon>Sciaroidea</taxon>
        <taxon>Sciaridae</taxon>
        <taxon>Pseudolycoriella</taxon>
    </lineage>
</organism>
<keyword evidence="5" id="KW-0325">Glycoprotein</keyword>
<evidence type="ECO:0000256" key="5">
    <source>
        <dbReference type="ARBA" id="ARBA00023180"/>
    </source>
</evidence>
<evidence type="ECO:0000256" key="4">
    <source>
        <dbReference type="ARBA" id="ARBA00023157"/>
    </source>
</evidence>
<feature type="domain" description="Chitin-binding type-2" evidence="6">
    <location>
        <begin position="150"/>
        <end position="218"/>
    </location>
</feature>
<evidence type="ECO:0000259" key="6">
    <source>
        <dbReference type="PROSITE" id="PS50940"/>
    </source>
</evidence>
<dbReference type="GO" id="GO:0008061">
    <property type="term" value="F:chitin binding"/>
    <property type="evidence" value="ECO:0007669"/>
    <property type="project" value="UniProtKB-KW"/>
</dbReference>
<reference evidence="7" key="1">
    <citation type="submission" date="2022-07" db="EMBL/GenBank/DDBJ databases">
        <authorList>
            <person name="Trinca V."/>
            <person name="Uliana J.V.C."/>
            <person name="Torres T.T."/>
            <person name="Ward R.J."/>
            <person name="Monesi N."/>
        </authorList>
    </citation>
    <scope>NUCLEOTIDE SEQUENCE</scope>
    <source>
        <strain evidence="7">HSMRA1968</strain>
        <tissue evidence="7">Whole embryos</tissue>
    </source>
</reference>
<evidence type="ECO:0000256" key="1">
    <source>
        <dbReference type="ARBA" id="ARBA00022669"/>
    </source>
</evidence>